<dbReference type="InterPro" id="IPR031312">
    <property type="entry name" value="Na/sul_symport_CS"/>
</dbReference>
<dbReference type="Pfam" id="PF00939">
    <property type="entry name" value="Na_sulph_symp"/>
    <property type="match status" value="1"/>
</dbReference>
<keyword evidence="9" id="KW-1185">Reference proteome</keyword>
<evidence type="ECO:0000313" key="8">
    <source>
        <dbReference type="EMBL" id="TMO75751.1"/>
    </source>
</evidence>
<reference evidence="7" key="3">
    <citation type="submission" date="2019-09" db="EMBL/GenBank/DDBJ databases">
        <title>Co-occurence of chitin degradation, pigmentation and bioactivity in marine Pseudoalteromonas.</title>
        <authorList>
            <person name="Sonnenschein E.C."/>
            <person name="Bech P.K."/>
        </authorList>
    </citation>
    <scope>NUCLEOTIDE SEQUENCE</scope>
    <source>
        <strain evidence="7">S3790</strain>
        <strain evidence="8 9">S3895</strain>
    </source>
</reference>
<evidence type="ECO:0000256" key="3">
    <source>
        <dbReference type="ARBA" id="ARBA00022692"/>
    </source>
</evidence>
<evidence type="ECO:0000256" key="6">
    <source>
        <dbReference type="SAM" id="Phobius"/>
    </source>
</evidence>
<keyword evidence="5 6" id="KW-0472">Membrane</keyword>
<feature type="transmembrane region" description="Helical" evidence="6">
    <location>
        <begin position="149"/>
        <end position="164"/>
    </location>
</feature>
<dbReference type="AlphaFoldDB" id="A0A5S3VC91"/>
<dbReference type="PANTHER" id="PTHR10283:SF82">
    <property type="entry name" value="SOLUTE CARRIER FAMILY 13 MEMBER 2"/>
    <property type="match status" value="1"/>
</dbReference>
<dbReference type="RefSeq" id="WP_138590369.1">
    <property type="nucleotide sequence ID" value="NZ_PNBW01000034.1"/>
</dbReference>
<dbReference type="NCBIfam" id="TIGR00785">
    <property type="entry name" value="dass"/>
    <property type="match status" value="1"/>
</dbReference>
<feature type="transmembrane region" description="Helical" evidence="6">
    <location>
        <begin position="299"/>
        <end position="317"/>
    </location>
</feature>
<comment type="caution">
    <text evidence="7">The sequence shown here is derived from an EMBL/GenBank/DDBJ whole genome shotgun (WGS) entry which is preliminary data.</text>
</comment>
<keyword evidence="4 6" id="KW-1133">Transmembrane helix</keyword>
<keyword evidence="2" id="KW-0813">Transport</keyword>
<feature type="transmembrane region" description="Helical" evidence="6">
    <location>
        <begin position="176"/>
        <end position="196"/>
    </location>
</feature>
<evidence type="ECO:0000256" key="2">
    <source>
        <dbReference type="ARBA" id="ARBA00022448"/>
    </source>
</evidence>
<feature type="transmembrane region" description="Helical" evidence="6">
    <location>
        <begin position="216"/>
        <end position="238"/>
    </location>
</feature>
<reference evidence="9 10" key="1">
    <citation type="submission" date="2018-01" db="EMBL/GenBank/DDBJ databases">
        <authorList>
            <person name="Paulsen S."/>
            <person name="Gram L.K."/>
        </authorList>
    </citation>
    <scope>NUCLEOTIDE SEQUENCE [LARGE SCALE GENOMIC DNA]</scope>
    <source>
        <strain evidence="7 10">S3790</strain>
        <strain evidence="8 9">S3895</strain>
    </source>
</reference>
<dbReference type="EMBL" id="PNBW01000034">
    <property type="protein sequence ID" value="TMO75751.1"/>
    <property type="molecule type" value="Genomic_DNA"/>
</dbReference>
<comment type="subcellular location">
    <subcellularLocation>
        <location evidence="1">Membrane</location>
        <topology evidence="1">Multi-pass membrane protein</topology>
    </subcellularLocation>
</comment>
<keyword evidence="3 6" id="KW-0812">Transmembrane</keyword>
<dbReference type="GO" id="GO:0005886">
    <property type="term" value="C:plasma membrane"/>
    <property type="evidence" value="ECO:0007669"/>
    <property type="project" value="TreeGrafter"/>
</dbReference>
<proteinExistence type="predicted"/>
<dbReference type="InterPro" id="IPR001898">
    <property type="entry name" value="SLC13A/DASS"/>
</dbReference>
<feature type="transmembrane region" description="Helical" evidence="6">
    <location>
        <begin position="338"/>
        <end position="364"/>
    </location>
</feature>
<dbReference type="EMBL" id="PNBX01000014">
    <property type="protein sequence ID" value="TMO69660.1"/>
    <property type="molecule type" value="Genomic_DNA"/>
</dbReference>
<protein>
    <submittedName>
        <fullName evidence="7">Anion transporter</fullName>
    </submittedName>
</protein>
<feature type="transmembrane region" description="Helical" evidence="6">
    <location>
        <begin position="12"/>
        <end position="33"/>
    </location>
</feature>
<dbReference type="PROSITE" id="PS01271">
    <property type="entry name" value="NA_SULFATE"/>
    <property type="match status" value="1"/>
</dbReference>
<dbReference type="OrthoDB" id="9766267at2"/>
<feature type="transmembrane region" description="Helical" evidence="6">
    <location>
        <begin position="45"/>
        <end position="73"/>
    </location>
</feature>
<evidence type="ECO:0000313" key="9">
    <source>
        <dbReference type="Proteomes" id="UP000307164"/>
    </source>
</evidence>
<evidence type="ECO:0000313" key="7">
    <source>
        <dbReference type="EMBL" id="TMO69660.1"/>
    </source>
</evidence>
<evidence type="ECO:0000256" key="5">
    <source>
        <dbReference type="ARBA" id="ARBA00023136"/>
    </source>
</evidence>
<evidence type="ECO:0000256" key="1">
    <source>
        <dbReference type="ARBA" id="ARBA00004141"/>
    </source>
</evidence>
<dbReference type="GO" id="GO:0015141">
    <property type="term" value="F:succinate transmembrane transporter activity"/>
    <property type="evidence" value="ECO:0007669"/>
    <property type="project" value="UniProtKB-ARBA"/>
</dbReference>
<dbReference type="Proteomes" id="UP000307164">
    <property type="component" value="Unassembled WGS sequence"/>
</dbReference>
<dbReference type="Proteomes" id="UP000307217">
    <property type="component" value="Unassembled WGS sequence"/>
</dbReference>
<evidence type="ECO:0000256" key="4">
    <source>
        <dbReference type="ARBA" id="ARBA00022989"/>
    </source>
</evidence>
<sequence length="486" mass="52243">MTVNTKNKNKLNLLLMLLGPSLFLLTCVTHAPTGMEVNAWRTAGLALWLAIWWISEVVPIPATSLVPLIAVPLAGINDIKSAASLYAHPLIFLFLGGFLISIAMERWHLHKRIALHTMLKSGNSPTLQILAMMLVSGFLSMWINNTATTLMMLPIALSVIHVLKETNNSDDNYGKALLLAIAYSASLGGIGTIIGTAPNALMVAYLWESYQIKIGFAQWMAFAVPFSILMIVLCWVWLTRFAFKLSGNTGESTNLTALFKSQLSELGRMTLAEKNVLFVFIFAATSWILRPYLAKITGLNITDTGIAMIAALLLFILPAKKHSDERVLDWQSANQLPWGILLLFGGGLTLAAQIKSSGLAIYIANSLAGASVMPIVVGVLIVAALICFLTEMTSNTATAAGFLPLLGPVAEQVTGTPLMWVLPAAIAASCAFMMPVATPPNAIVFGSGEIKIKEMIKAGFAMNVLAILLITLLTMTVGSALFGFYA</sequence>
<reference evidence="10" key="2">
    <citation type="submission" date="2019-06" db="EMBL/GenBank/DDBJ databases">
        <title>Co-occurence of chitin degradation, pigmentation and bioactivity in marine Pseudoalteromonas.</title>
        <authorList>
            <person name="Sonnenschein E.C."/>
            <person name="Bech P.K."/>
        </authorList>
    </citation>
    <scope>NUCLEOTIDE SEQUENCE [LARGE SCALE GENOMIC DNA]</scope>
    <source>
        <strain evidence="10">S3790</strain>
    </source>
</reference>
<dbReference type="PANTHER" id="PTHR10283">
    <property type="entry name" value="SOLUTE CARRIER FAMILY 13 MEMBER"/>
    <property type="match status" value="1"/>
</dbReference>
<feature type="transmembrane region" description="Helical" evidence="6">
    <location>
        <begin position="460"/>
        <end position="485"/>
    </location>
</feature>
<feature type="transmembrane region" description="Helical" evidence="6">
    <location>
        <begin position="276"/>
        <end position="293"/>
    </location>
</feature>
<organism evidence="7 10">
    <name type="scientific">Pseudoalteromonas aurantia</name>
    <dbReference type="NCBI Taxonomy" id="43654"/>
    <lineage>
        <taxon>Bacteria</taxon>
        <taxon>Pseudomonadati</taxon>
        <taxon>Pseudomonadota</taxon>
        <taxon>Gammaproteobacteria</taxon>
        <taxon>Alteromonadales</taxon>
        <taxon>Pseudoalteromonadaceae</taxon>
        <taxon>Pseudoalteromonas</taxon>
    </lineage>
</organism>
<feature type="transmembrane region" description="Helical" evidence="6">
    <location>
        <begin position="85"/>
        <end position="104"/>
    </location>
</feature>
<accession>A0A5S3VC91</accession>
<dbReference type="CDD" id="cd01115">
    <property type="entry name" value="SLC13_permease"/>
    <property type="match status" value="1"/>
</dbReference>
<evidence type="ECO:0000313" key="10">
    <source>
        <dbReference type="Proteomes" id="UP000307217"/>
    </source>
</evidence>
<name>A0A5S3VC91_9GAMM</name>
<gene>
    <name evidence="7" type="ORF">CWC19_04205</name>
    <name evidence="8" type="ORF">CWC20_07250</name>
</gene>
<feature type="transmembrane region" description="Helical" evidence="6">
    <location>
        <begin position="370"/>
        <end position="389"/>
    </location>
</feature>